<evidence type="ECO:0000256" key="5">
    <source>
        <dbReference type="ARBA" id="ARBA00023204"/>
    </source>
</evidence>
<keyword evidence="4 6" id="KW-0233">DNA recombination</keyword>
<dbReference type="Proteomes" id="UP000192343">
    <property type="component" value="Unassembled WGS sequence"/>
</dbReference>
<comment type="similarity">
    <text evidence="6">Belongs to the RuvA family.</text>
</comment>
<comment type="caution">
    <text evidence="6">Lacks conserved residue(s) required for the propagation of feature annotation.</text>
</comment>
<dbReference type="AlphaFoldDB" id="A0A1Y1S2S5"/>
<feature type="region of interest" description="Domain III" evidence="6">
    <location>
        <begin position="144"/>
        <end position="197"/>
    </location>
</feature>
<dbReference type="InterPro" id="IPR000085">
    <property type="entry name" value="RuvA"/>
</dbReference>
<evidence type="ECO:0000256" key="3">
    <source>
        <dbReference type="ARBA" id="ARBA00023125"/>
    </source>
</evidence>
<protein>
    <recommendedName>
        <fullName evidence="6">Holliday junction branch migration complex subunit RuvA</fullName>
    </recommendedName>
</protein>
<sequence length="197" mass="20736">MYNSLTGTITEIRSSECCIDVGGVEYILSVTSGALQSLQPGSRQRLLVYLHHKEDAMKLYGFADETERTVFTKLLKVSGVGPSLAVKILSGLPSRRLASAIEEGDIASLSSIPGLGKKTAQKIILALQGTIVSADAAAGGPHGDIISALADMGFDRNAAAEAVRSLINKLPEDIDKEEAEGRLMREAIVLLSRGAGA</sequence>
<dbReference type="HAMAP" id="MF_00031">
    <property type="entry name" value="DNA_HJ_migration_RuvA"/>
    <property type="match status" value="1"/>
</dbReference>
<dbReference type="EMBL" id="MWQY01000003">
    <property type="protein sequence ID" value="ORC37234.1"/>
    <property type="molecule type" value="Genomic_DNA"/>
</dbReference>
<comment type="domain">
    <text evidence="6">Has three domains with a flexible linker between the domains II and III and assumes an 'L' shape. Domain III is highly mobile and contacts RuvB.</text>
</comment>
<dbReference type="InterPro" id="IPR013849">
    <property type="entry name" value="DNA_helicase_Holl-junc_RuvA_I"/>
</dbReference>
<proteinExistence type="inferred from homology"/>
<dbReference type="GO" id="GO:0006281">
    <property type="term" value="P:DNA repair"/>
    <property type="evidence" value="ECO:0007669"/>
    <property type="project" value="UniProtKB-UniRule"/>
</dbReference>
<dbReference type="GO" id="GO:0005737">
    <property type="term" value="C:cytoplasm"/>
    <property type="evidence" value="ECO:0007669"/>
    <property type="project" value="UniProtKB-SubCell"/>
</dbReference>
<feature type="domain" description="Helix-hairpin-helix DNA-binding motif class 1" evidence="7">
    <location>
        <begin position="107"/>
        <end position="126"/>
    </location>
</feature>
<comment type="function">
    <text evidence="6">The RuvA-RuvB-RuvC complex processes Holliday junction (HJ) DNA during genetic recombination and DNA repair, while the RuvA-RuvB complex plays an important role in the rescue of blocked DNA replication forks via replication fork reversal (RFR). RuvA specifically binds to HJ cruciform DNA, conferring on it an open structure. The RuvB hexamer acts as an ATP-dependent pump, pulling dsDNA into and through the RuvAB complex. HJ branch migration allows RuvC to scan DNA until it finds its consensus sequence, where it cleaves and resolves the cruciform DNA.</text>
</comment>
<dbReference type="Pfam" id="PF14520">
    <property type="entry name" value="HHH_5"/>
    <property type="match status" value="1"/>
</dbReference>
<dbReference type="Gene3D" id="2.40.50.140">
    <property type="entry name" value="Nucleic acid-binding proteins"/>
    <property type="match status" value="1"/>
</dbReference>
<evidence type="ECO:0000256" key="2">
    <source>
        <dbReference type="ARBA" id="ARBA00022763"/>
    </source>
</evidence>
<dbReference type="OrthoDB" id="5293449at2"/>
<keyword evidence="1 6" id="KW-0963">Cytoplasm</keyword>
<reference evidence="8 9" key="1">
    <citation type="submission" date="2017-03" db="EMBL/GenBank/DDBJ databases">
        <title>Draft Genome sequence of Marispirochaeta sp. strain JC444.</title>
        <authorList>
            <person name="Shivani Y."/>
            <person name="Subhash Y."/>
            <person name="Sasikala C."/>
            <person name="Ramana C."/>
        </authorList>
    </citation>
    <scope>NUCLEOTIDE SEQUENCE [LARGE SCALE GENOMIC DNA]</scope>
    <source>
        <strain evidence="8 9">JC444</strain>
    </source>
</reference>
<evidence type="ECO:0000256" key="1">
    <source>
        <dbReference type="ARBA" id="ARBA00022490"/>
    </source>
</evidence>
<dbReference type="GO" id="GO:0009378">
    <property type="term" value="F:four-way junction helicase activity"/>
    <property type="evidence" value="ECO:0007669"/>
    <property type="project" value="InterPro"/>
</dbReference>
<dbReference type="SUPFAM" id="SSF50249">
    <property type="entry name" value="Nucleic acid-binding proteins"/>
    <property type="match status" value="1"/>
</dbReference>
<evidence type="ECO:0000256" key="4">
    <source>
        <dbReference type="ARBA" id="ARBA00023172"/>
    </source>
</evidence>
<dbReference type="SMART" id="SM00278">
    <property type="entry name" value="HhH1"/>
    <property type="match status" value="2"/>
</dbReference>
<dbReference type="SUPFAM" id="SSF47781">
    <property type="entry name" value="RuvA domain 2-like"/>
    <property type="match status" value="1"/>
</dbReference>
<evidence type="ECO:0000313" key="8">
    <source>
        <dbReference type="EMBL" id="ORC37234.1"/>
    </source>
</evidence>
<dbReference type="GO" id="GO:0048476">
    <property type="term" value="C:Holliday junction resolvase complex"/>
    <property type="evidence" value="ECO:0007669"/>
    <property type="project" value="UniProtKB-UniRule"/>
</dbReference>
<dbReference type="GO" id="GO:0000400">
    <property type="term" value="F:four-way junction DNA binding"/>
    <property type="evidence" value="ECO:0007669"/>
    <property type="project" value="UniProtKB-UniRule"/>
</dbReference>
<dbReference type="InterPro" id="IPR012340">
    <property type="entry name" value="NA-bd_OB-fold"/>
</dbReference>
<evidence type="ECO:0000256" key="6">
    <source>
        <dbReference type="HAMAP-Rule" id="MF_00031"/>
    </source>
</evidence>
<dbReference type="GO" id="GO:0005524">
    <property type="term" value="F:ATP binding"/>
    <property type="evidence" value="ECO:0007669"/>
    <property type="project" value="InterPro"/>
</dbReference>
<keyword evidence="9" id="KW-1185">Reference proteome</keyword>
<comment type="caution">
    <text evidence="8">The sequence shown here is derived from an EMBL/GenBank/DDBJ whole genome shotgun (WGS) entry which is preliminary data.</text>
</comment>
<organism evidence="8 9">
    <name type="scientific">Marispirochaeta aestuarii</name>
    <dbReference type="NCBI Taxonomy" id="1963862"/>
    <lineage>
        <taxon>Bacteria</taxon>
        <taxon>Pseudomonadati</taxon>
        <taxon>Spirochaetota</taxon>
        <taxon>Spirochaetia</taxon>
        <taxon>Spirochaetales</taxon>
        <taxon>Spirochaetaceae</taxon>
        <taxon>Marispirochaeta</taxon>
    </lineage>
</organism>
<keyword evidence="2 6" id="KW-0227">DNA damage</keyword>
<keyword evidence="5 6" id="KW-0234">DNA repair</keyword>
<keyword evidence="3 6" id="KW-0238">DNA-binding</keyword>
<feature type="domain" description="Helix-hairpin-helix DNA-binding motif class 1" evidence="7">
    <location>
        <begin position="72"/>
        <end position="91"/>
    </location>
</feature>
<evidence type="ECO:0000313" key="9">
    <source>
        <dbReference type="Proteomes" id="UP000192343"/>
    </source>
</evidence>
<dbReference type="NCBIfam" id="TIGR00084">
    <property type="entry name" value="ruvA"/>
    <property type="match status" value="1"/>
</dbReference>
<dbReference type="Gene3D" id="1.10.150.20">
    <property type="entry name" value="5' to 3' exonuclease, C-terminal subdomain"/>
    <property type="match status" value="1"/>
</dbReference>
<name>A0A1Y1S2S5_9SPIO</name>
<dbReference type="GO" id="GO:0006310">
    <property type="term" value="P:DNA recombination"/>
    <property type="evidence" value="ECO:0007669"/>
    <property type="project" value="UniProtKB-UniRule"/>
</dbReference>
<comment type="subcellular location">
    <subcellularLocation>
        <location evidence="6">Cytoplasm</location>
    </subcellularLocation>
</comment>
<dbReference type="InterPro" id="IPR003583">
    <property type="entry name" value="Hlx-hairpin-Hlx_DNA-bd_motif"/>
</dbReference>
<comment type="subunit">
    <text evidence="6">Homotetramer. Forms an RuvA(8)-RuvB(12)-Holliday junction (HJ) complex. HJ DNA is sandwiched between 2 RuvA tetramers; dsDNA enters through RuvA and exits via RuvB. An RuvB hexamer assembles on each DNA strand where it exits the tetramer. Each RuvB hexamer is contacted by two RuvA subunits (via domain III) on 2 adjacent RuvB subunits; this complex drives branch migration. In the full resolvosome a probable DNA-RuvA(4)-RuvB(12)-RuvC(2) complex forms which resolves the HJ.</text>
</comment>
<dbReference type="RefSeq" id="WP_083048311.1">
    <property type="nucleotide sequence ID" value="NZ_MWQY01000003.1"/>
</dbReference>
<accession>A0A1Y1S2S5</accession>
<evidence type="ECO:0000259" key="7">
    <source>
        <dbReference type="SMART" id="SM00278"/>
    </source>
</evidence>
<gene>
    <name evidence="6" type="primary">ruvA</name>
    <name evidence="8" type="ORF">B4O97_03325</name>
</gene>
<dbReference type="STRING" id="1963862.B4O97_03325"/>
<dbReference type="InterPro" id="IPR010994">
    <property type="entry name" value="RuvA_2-like"/>
</dbReference>
<dbReference type="Pfam" id="PF01330">
    <property type="entry name" value="RuvA_N"/>
    <property type="match status" value="1"/>
</dbReference>